<accession>A0ABS8TPV8</accession>
<proteinExistence type="predicted"/>
<feature type="non-terminal residue" evidence="1">
    <location>
        <position position="1"/>
    </location>
</feature>
<reference evidence="1 2" key="1">
    <citation type="journal article" date="2021" name="BMC Genomics">
        <title>Datura genome reveals duplications of psychoactive alkaloid biosynthetic genes and high mutation rate following tissue culture.</title>
        <authorList>
            <person name="Rajewski A."/>
            <person name="Carter-House D."/>
            <person name="Stajich J."/>
            <person name="Litt A."/>
        </authorList>
    </citation>
    <scope>NUCLEOTIDE SEQUENCE [LARGE SCALE GENOMIC DNA]</scope>
    <source>
        <strain evidence="1">AR-01</strain>
    </source>
</reference>
<evidence type="ECO:0000313" key="2">
    <source>
        <dbReference type="Proteomes" id="UP000823775"/>
    </source>
</evidence>
<gene>
    <name evidence="1" type="ORF">HAX54_013932</name>
</gene>
<keyword evidence="2" id="KW-1185">Reference proteome</keyword>
<sequence length="50" mass="5149">VKEGGKVSCLGLGLLGSTPISPFIKVGDGWNQSEVQIAQAKPGNGPQRND</sequence>
<dbReference type="Proteomes" id="UP000823775">
    <property type="component" value="Unassembled WGS sequence"/>
</dbReference>
<name>A0ABS8TPV8_DATST</name>
<dbReference type="EMBL" id="JACEIK010001850">
    <property type="protein sequence ID" value="MCD7472637.1"/>
    <property type="molecule type" value="Genomic_DNA"/>
</dbReference>
<organism evidence="1 2">
    <name type="scientific">Datura stramonium</name>
    <name type="common">Jimsonweed</name>
    <name type="synonym">Common thornapple</name>
    <dbReference type="NCBI Taxonomy" id="4076"/>
    <lineage>
        <taxon>Eukaryota</taxon>
        <taxon>Viridiplantae</taxon>
        <taxon>Streptophyta</taxon>
        <taxon>Embryophyta</taxon>
        <taxon>Tracheophyta</taxon>
        <taxon>Spermatophyta</taxon>
        <taxon>Magnoliopsida</taxon>
        <taxon>eudicotyledons</taxon>
        <taxon>Gunneridae</taxon>
        <taxon>Pentapetalae</taxon>
        <taxon>asterids</taxon>
        <taxon>lamiids</taxon>
        <taxon>Solanales</taxon>
        <taxon>Solanaceae</taxon>
        <taxon>Solanoideae</taxon>
        <taxon>Datureae</taxon>
        <taxon>Datura</taxon>
    </lineage>
</organism>
<evidence type="ECO:0000313" key="1">
    <source>
        <dbReference type="EMBL" id="MCD7472637.1"/>
    </source>
</evidence>
<protein>
    <submittedName>
        <fullName evidence="1">Uncharacterized protein</fullName>
    </submittedName>
</protein>
<comment type="caution">
    <text evidence="1">The sequence shown here is derived from an EMBL/GenBank/DDBJ whole genome shotgun (WGS) entry which is preliminary data.</text>
</comment>